<feature type="domain" description="EGF-like" evidence="4">
    <location>
        <begin position="70"/>
        <end position="108"/>
    </location>
</feature>
<dbReference type="PROSITE" id="PS01186">
    <property type="entry name" value="EGF_2"/>
    <property type="match status" value="2"/>
</dbReference>
<dbReference type="OrthoDB" id="6130531at2759"/>
<dbReference type="Gramene" id="EME30077">
    <property type="protein sequence ID" value="EME30077"/>
    <property type="gene ID" value="Gasu_26600"/>
</dbReference>
<reference evidence="6" key="1">
    <citation type="journal article" date="2013" name="Science">
        <title>Gene transfer from bacteria and archaea facilitated evolution of an extremophilic eukaryote.</title>
        <authorList>
            <person name="Schonknecht G."/>
            <person name="Chen W.H."/>
            <person name="Ternes C.M."/>
            <person name="Barbier G.G."/>
            <person name="Shrestha R.P."/>
            <person name="Stanke M."/>
            <person name="Brautigam A."/>
            <person name="Baker B.J."/>
            <person name="Banfield J.F."/>
            <person name="Garavito R.M."/>
            <person name="Carr K."/>
            <person name="Wilkerson C."/>
            <person name="Rensing S.A."/>
            <person name="Gagneul D."/>
            <person name="Dickenson N.E."/>
            <person name="Oesterhelt C."/>
            <person name="Lercher M.J."/>
            <person name="Weber A.P."/>
        </authorList>
    </citation>
    <scope>NUCLEOTIDE SEQUENCE [LARGE SCALE GENOMIC DNA]</scope>
    <source>
        <strain evidence="6">074W</strain>
    </source>
</reference>
<accession>M2XIZ6</accession>
<dbReference type="RefSeq" id="XP_005706597.1">
    <property type="nucleotide sequence ID" value="XM_005706540.1"/>
</dbReference>
<dbReference type="InterPro" id="IPR052108">
    <property type="entry name" value="MEGF/SIB"/>
</dbReference>
<dbReference type="Gene3D" id="2.10.25.10">
    <property type="entry name" value="Laminin"/>
    <property type="match status" value="2"/>
</dbReference>
<dbReference type="InterPro" id="IPR013111">
    <property type="entry name" value="EGF_extracell"/>
</dbReference>
<feature type="transmembrane region" description="Helical" evidence="3">
    <location>
        <begin position="310"/>
        <end position="332"/>
    </location>
</feature>
<sequence length="419" mass="46881">MKGDGPSDSSCSEHGICSVEDGTCHCFAGYLPPDCSSRNNECTQNCYGDQGACVNGSCLCFAGYRGDGCRYRRCPQNKDIQVCSGNGNCDTLTGRCLCNIGWYGNDCSKSTHNSTVYKWWIEESQRIQSQQSNTLMGGSLSALNRAVTIPNWPLPVPKPEPVSREQAVIIFNEIIDFPIFNFTKEIWNMMAANLSRKIHVPRKNIFLVHFSKYQETNSHALQHQTLLDSCIQNSSCSIEKLTLESSQQGKTSIGVAVLTKVEDIYSTRVTIREYAMESITDQLNVTSRLNGNLVILSFNNGSQQPSKGKIAFLSVVAFFVLLFSSYISIFVLRNELREEKHNKKMWLTLPAAEEDSQAVLLEELILTGTKIDWLDADTNDPIQNKHMNVHQSTNNFSTTVSKNILRRRPLNQLTTTTAQ</sequence>
<evidence type="ECO:0000313" key="5">
    <source>
        <dbReference type="EMBL" id="EME30077.1"/>
    </source>
</evidence>
<evidence type="ECO:0000259" key="4">
    <source>
        <dbReference type="PROSITE" id="PS50026"/>
    </source>
</evidence>
<keyword evidence="6" id="KW-1185">Reference proteome</keyword>
<dbReference type="EMBL" id="KB454503">
    <property type="protein sequence ID" value="EME30077.1"/>
    <property type="molecule type" value="Genomic_DNA"/>
</dbReference>
<dbReference type="PROSITE" id="PS00022">
    <property type="entry name" value="EGF_1"/>
    <property type="match status" value="1"/>
</dbReference>
<dbReference type="STRING" id="130081.M2XIZ6"/>
<dbReference type="Pfam" id="PF07974">
    <property type="entry name" value="EGF_2"/>
    <property type="match status" value="2"/>
</dbReference>
<evidence type="ECO:0000256" key="2">
    <source>
        <dbReference type="PROSITE-ProRule" id="PRU00076"/>
    </source>
</evidence>
<gene>
    <name evidence="5" type="ORF">Gasu_26600</name>
</gene>
<evidence type="ECO:0000313" key="6">
    <source>
        <dbReference type="Proteomes" id="UP000030680"/>
    </source>
</evidence>
<dbReference type="InterPro" id="IPR000742">
    <property type="entry name" value="EGF"/>
</dbReference>
<dbReference type="PANTHER" id="PTHR24035">
    <property type="entry name" value="MULTIPLE EPIDERMAL GROWTH FACTOR-LIKE DOMAINS PROTEIN"/>
    <property type="match status" value="1"/>
</dbReference>
<keyword evidence="3" id="KW-0472">Membrane</keyword>
<keyword evidence="2" id="KW-0245">EGF-like domain</keyword>
<feature type="disulfide bond" evidence="2">
    <location>
        <begin position="26"/>
        <end position="35"/>
    </location>
</feature>
<keyword evidence="3" id="KW-0812">Transmembrane</keyword>
<feature type="disulfide bond" evidence="2">
    <location>
        <begin position="98"/>
        <end position="107"/>
    </location>
</feature>
<dbReference type="GeneID" id="17088833"/>
<evidence type="ECO:0000256" key="1">
    <source>
        <dbReference type="ARBA" id="ARBA00023157"/>
    </source>
</evidence>
<evidence type="ECO:0000256" key="3">
    <source>
        <dbReference type="SAM" id="Phobius"/>
    </source>
</evidence>
<proteinExistence type="predicted"/>
<feature type="domain" description="EGF-like" evidence="4">
    <location>
        <begin position="2"/>
        <end position="36"/>
    </location>
</feature>
<dbReference type="AlphaFoldDB" id="M2XIZ6"/>
<keyword evidence="1 2" id="KW-1015">Disulfide bond</keyword>
<organism evidence="5 6">
    <name type="scientific">Galdieria sulphuraria</name>
    <name type="common">Red alga</name>
    <dbReference type="NCBI Taxonomy" id="130081"/>
    <lineage>
        <taxon>Eukaryota</taxon>
        <taxon>Rhodophyta</taxon>
        <taxon>Bangiophyceae</taxon>
        <taxon>Galdieriales</taxon>
        <taxon>Galdieriaceae</taxon>
        <taxon>Galdieria</taxon>
    </lineage>
</organism>
<keyword evidence="3" id="KW-1133">Transmembrane helix</keyword>
<comment type="caution">
    <text evidence="2">Lacks conserved residue(s) required for the propagation of feature annotation.</text>
</comment>
<protein>
    <submittedName>
        <fullName evidence="5">Tenascin isoform 1</fullName>
    </submittedName>
</protein>
<dbReference type="Proteomes" id="UP000030680">
    <property type="component" value="Unassembled WGS sequence"/>
</dbReference>
<dbReference type="KEGG" id="gsl:Gasu_26600"/>
<dbReference type="PANTHER" id="PTHR24035:SF109">
    <property type="entry name" value="PROTEIN DRAPER"/>
    <property type="match status" value="1"/>
</dbReference>
<name>M2XIZ6_GALSU</name>
<dbReference type="PROSITE" id="PS50026">
    <property type="entry name" value="EGF_3"/>
    <property type="match status" value="2"/>
</dbReference>
<dbReference type="eggNOG" id="KOG1225">
    <property type="taxonomic scope" value="Eukaryota"/>
</dbReference>
<dbReference type="SMART" id="SM00181">
    <property type="entry name" value="EGF"/>
    <property type="match status" value="3"/>
</dbReference>